<dbReference type="EMBL" id="JAALLT010000004">
    <property type="protein sequence ID" value="NGP77883.1"/>
    <property type="molecule type" value="Genomic_DNA"/>
</dbReference>
<protein>
    <submittedName>
        <fullName evidence="3">Amidohydrolase family protein</fullName>
    </submittedName>
</protein>
<evidence type="ECO:0000313" key="4">
    <source>
        <dbReference type="Proteomes" id="UP000473278"/>
    </source>
</evidence>
<evidence type="ECO:0000259" key="2">
    <source>
        <dbReference type="Pfam" id="PF01979"/>
    </source>
</evidence>
<accession>A0A6M1TCM0</accession>
<keyword evidence="3" id="KW-0378">Hydrolase</keyword>
<evidence type="ECO:0000256" key="1">
    <source>
        <dbReference type="SAM" id="SignalP"/>
    </source>
</evidence>
<comment type="caution">
    <text evidence="3">The sequence shown here is derived from an EMBL/GenBank/DDBJ whole genome shotgun (WGS) entry which is preliminary data.</text>
</comment>
<reference evidence="3 4" key="1">
    <citation type="submission" date="2020-02" db="EMBL/GenBank/DDBJ databases">
        <title>Balneolaceae bacterium YR4-1, complete genome.</title>
        <authorList>
            <person name="Li Y."/>
            <person name="Wu S."/>
        </authorList>
    </citation>
    <scope>NUCLEOTIDE SEQUENCE [LARGE SCALE GENOMIC DNA]</scope>
    <source>
        <strain evidence="3 4">YR4-1</strain>
    </source>
</reference>
<dbReference type="InterPro" id="IPR032466">
    <property type="entry name" value="Metal_Hydrolase"/>
</dbReference>
<dbReference type="InterPro" id="IPR051781">
    <property type="entry name" value="Metallo-dep_Hydrolase"/>
</dbReference>
<dbReference type="AlphaFoldDB" id="A0A6M1TCM0"/>
<dbReference type="PANTHER" id="PTHR43135">
    <property type="entry name" value="ALPHA-D-RIBOSE 1-METHYLPHOSPHONATE 5-TRIPHOSPHATE DIPHOSPHATASE"/>
    <property type="match status" value="1"/>
</dbReference>
<keyword evidence="4" id="KW-1185">Reference proteome</keyword>
<keyword evidence="1" id="KW-0732">Signal</keyword>
<feature type="signal peptide" evidence="1">
    <location>
        <begin position="1"/>
        <end position="25"/>
    </location>
</feature>
<dbReference type="SUPFAM" id="SSF51556">
    <property type="entry name" value="Metallo-dependent hydrolases"/>
    <property type="match status" value="1"/>
</dbReference>
<dbReference type="PANTHER" id="PTHR43135:SF3">
    <property type="entry name" value="ALPHA-D-RIBOSE 1-METHYLPHOSPHONATE 5-TRIPHOSPHATE DIPHOSPHATASE"/>
    <property type="match status" value="1"/>
</dbReference>
<gene>
    <name evidence="3" type="ORF">G3570_14640</name>
</gene>
<dbReference type="Proteomes" id="UP000473278">
    <property type="component" value="Unassembled WGS sequence"/>
</dbReference>
<dbReference type="RefSeq" id="WP_249067145.1">
    <property type="nucleotide sequence ID" value="NZ_JAALLT010000004.1"/>
</dbReference>
<feature type="domain" description="Amidohydrolase-related" evidence="2">
    <location>
        <begin position="83"/>
        <end position="398"/>
    </location>
</feature>
<dbReference type="Gene3D" id="3.20.20.140">
    <property type="entry name" value="Metal-dependent hydrolases"/>
    <property type="match status" value="1"/>
</dbReference>
<dbReference type="InterPro" id="IPR011059">
    <property type="entry name" value="Metal-dep_hydrolase_composite"/>
</dbReference>
<dbReference type="Pfam" id="PF01979">
    <property type="entry name" value="Amidohydro_1"/>
    <property type="match status" value="1"/>
</dbReference>
<feature type="chain" id="PRO_5026849999" evidence="1">
    <location>
        <begin position="26"/>
        <end position="415"/>
    </location>
</feature>
<proteinExistence type="predicted"/>
<evidence type="ECO:0000313" key="3">
    <source>
        <dbReference type="EMBL" id="NGP77883.1"/>
    </source>
</evidence>
<dbReference type="SUPFAM" id="SSF51338">
    <property type="entry name" value="Composite domain of metallo-dependent hydrolases"/>
    <property type="match status" value="1"/>
</dbReference>
<organism evidence="3 4">
    <name type="scientific">Halalkalibaculum roseum</name>
    <dbReference type="NCBI Taxonomy" id="2709311"/>
    <lineage>
        <taxon>Bacteria</taxon>
        <taxon>Pseudomonadati</taxon>
        <taxon>Balneolota</taxon>
        <taxon>Balneolia</taxon>
        <taxon>Balneolales</taxon>
        <taxon>Balneolaceae</taxon>
        <taxon>Halalkalibaculum</taxon>
    </lineage>
</organism>
<name>A0A6M1TCM0_9BACT</name>
<dbReference type="InterPro" id="IPR006680">
    <property type="entry name" value="Amidohydro-rel"/>
</dbReference>
<sequence length="415" mass="44851">MFKILRSSLLLVFTLLFTFTSTSVAQQSSQTVLITNANIIDGVQEEVITDVSILLKEGKIAAILESNEPVPRADSVIDAGNRYVLPGLIDAHTHISSLASADRALHSGVTTLRTAGSDSYHDIAINNLVIKGKLAGPEIVGAGIFVQPNLGEDLLADLRFADLSKPITTEKTLRKLVQINVERGARVIKTRATERAGSPDTDPRKQVYSEKQLSIIVDEASKHGIPVMAHSHGAEGSAAAVAAGVRSIEHGTYLKEETILQMKKKGTYLVPTYTTVVDLTEPGGDYDHPVTTIRGLHMLPRMEQMIQTAMEHGVPLVASTDSGYGPESINRVAMEAANFVDLGMSHFDAIRSCTSLAAELLMVEDHTGKIAEGYDADLIIVERNPLDDIRSLQDAVVIISNGHIVKNRLPFALDH</sequence>
<dbReference type="GO" id="GO:0016810">
    <property type="term" value="F:hydrolase activity, acting on carbon-nitrogen (but not peptide) bonds"/>
    <property type="evidence" value="ECO:0007669"/>
    <property type="project" value="InterPro"/>
</dbReference>
<dbReference type="Gene3D" id="2.30.40.10">
    <property type="entry name" value="Urease, subunit C, domain 1"/>
    <property type="match status" value="1"/>
</dbReference>